<name>A0A315W0X0_GAMAF</name>
<dbReference type="InterPro" id="IPR001427">
    <property type="entry name" value="RNaseA"/>
</dbReference>
<dbReference type="PROSITE" id="PS00127">
    <property type="entry name" value="RNASE_PANCREATIC"/>
    <property type="match status" value="1"/>
</dbReference>
<evidence type="ECO:0000259" key="9">
    <source>
        <dbReference type="Pfam" id="PF00074"/>
    </source>
</evidence>
<evidence type="ECO:0000256" key="4">
    <source>
        <dbReference type="ARBA" id="ARBA00022722"/>
    </source>
</evidence>
<comment type="caution">
    <text evidence="10">The sequence shown here is derived from an EMBL/GenBank/DDBJ whole genome shotgun (WGS) entry which is preliminary data.</text>
</comment>
<dbReference type="GO" id="GO:0003676">
    <property type="term" value="F:nucleic acid binding"/>
    <property type="evidence" value="ECO:0007669"/>
    <property type="project" value="InterPro"/>
</dbReference>
<evidence type="ECO:0000256" key="8">
    <source>
        <dbReference type="RuleBase" id="RU000651"/>
    </source>
</evidence>
<evidence type="ECO:0000313" key="11">
    <source>
        <dbReference type="Proteomes" id="UP000250572"/>
    </source>
</evidence>
<dbReference type="PANTHER" id="PTHR11437">
    <property type="entry name" value="RIBONUCLEASE"/>
    <property type="match status" value="1"/>
</dbReference>
<dbReference type="GO" id="GO:0004519">
    <property type="term" value="F:endonuclease activity"/>
    <property type="evidence" value="ECO:0007669"/>
    <property type="project" value="UniProtKB-KW"/>
</dbReference>
<gene>
    <name evidence="10" type="ORF">CCH79_00021106</name>
</gene>
<feature type="signal peptide" evidence="8">
    <location>
        <begin position="1"/>
        <end position="19"/>
    </location>
</feature>
<dbReference type="AlphaFoldDB" id="A0A315W0X0"/>
<sequence length="88" mass="10029">MKVLLFCLLACLIPLQATASEFVNTTSSPDPESSPRARYEKFRRQHIDKQMTAQKCTAEMKRKEIYGDNNVCKDKNTFILADANEVKS</sequence>
<evidence type="ECO:0000256" key="1">
    <source>
        <dbReference type="ARBA" id="ARBA00004613"/>
    </source>
</evidence>
<keyword evidence="6 8" id="KW-0378">Hydrolase</keyword>
<dbReference type="InterPro" id="IPR023411">
    <property type="entry name" value="RNaseA_AS"/>
</dbReference>
<dbReference type="Pfam" id="PF00074">
    <property type="entry name" value="RnaseA"/>
    <property type="match status" value="1"/>
</dbReference>
<dbReference type="GO" id="GO:0001525">
    <property type="term" value="P:angiogenesis"/>
    <property type="evidence" value="ECO:0007669"/>
    <property type="project" value="TreeGrafter"/>
</dbReference>
<keyword evidence="3" id="KW-0964">Secreted</keyword>
<comment type="similarity">
    <text evidence="2 8">Belongs to the pancreatic ribonuclease family.</text>
</comment>
<dbReference type="GO" id="GO:0016787">
    <property type="term" value="F:hydrolase activity"/>
    <property type="evidence" value="ECO:0007669"/>
    <property type="project" value="UniProtKB-KW"/>
</dbReference>
<keyword evidence="7" id="KW-1015">Disulfide bond</keyword>
<evidence type="ECO:0000256" key="2">
    <source>
        <dbReference type="ARBA" id="ARBA00005600"/>
    </source>
</evidence>
<dbReference type="GO" id="GO:0050829">
    <property type="term" value="P:defense response to Gram-negative bacterium"/>
    <property type="evidence" value="ECO:0007669"/>
    <property type="project" value="TreeGrafter"/>
</dbReference>
<reference evidence="10 11" key="1">
    <citation type="journal article" date="2018" name="G3 (Bethesda)">
        <title>A High-Quality Reference Genome for the Invasive Mosquitofish Gambusia affinis Using a Chicago Library.</title>
        <authorList>
            <person name="Hoffberg S.L."/>
            <person name="Troendle N.J."/>
            <person name="Glenn T.C."/>
            <person name="Mahmud O."/>
            <person name="Louha S."/>
            <person name="Chalopin D."/>
            <person name="Bennetzen J.L."/>
            <person name="Mauricio R."/>
        </authorList>
    </citation>
    <scope>NUCLEOTIDE SEQUENCE [LARGE SCALE GENOMIC DNA]</scope>
    <source>
        <strain evidence="10">NE01/NJP1002.9</strain>
        <tissue evidence="10">Muscle</tissue>
    </source>
</reference>
<feature type="non-terminal residue" evidence="10">
    <location>
        <position position="88"/>
    </location>
</feature>
<dbReference type="Gene3D" id="3.10.130.10">
    <property type="entry name" value="Ribonuclease A-like domain"/>
    <property type="match status" value="1"/>
</dbReference>
<protein>
    <recommendedName>
        <fullName evidence="9">Ribonuclease A-domain domain-containing protein</fullName>
    </recommendedName>
</protein>
<feature type="chain" id="PRO_5041490573" description="Ribonuclease A-domain domain-containing protein" evidence="8">
    <location>
        <begin position="20"/>
        <end position="88"/>
    </location>
</feature>
<evidence type="ECO:0000256" key="6">
    <source>
        <dbReference type="ARBA" id="ARBA00022801"/>
    </source>
</evidence>
<keyword evidence="5 8" id="KW-0255">Endonuclease</keyword>
<organism evidence="10 11">
    <name type="scientific">Gambusia affinis</name>
    <name type="common">Western mosquitofish</name>
    <name type="synonym">Heterandria affinis</name>
    <dbReference type="NCBI Taxonomy" id="33528"/>
    <lineage>
        <taxon>Eukaryota</taxon>
        <taxon>Metazoa</taxon>
        <taxon>Chordata</taxon>
        <taxon>Craniata</taxon>
        <taxon>Vertebrata</taxon>
        <taxon>Euteleostomi</taxon>
        <taxon>Actinopterygii</taxon>
        <taxon>Neopterygii</taxon>
        <taxon>Teleostei</taxon>
        <taxon>Neoteleostei</taxon>
        <taxon>Acanthomorphata</taxon>
        <taxon>Ovalentaria</taxon>
        <taxon>Atherinomorphae</taxon>
        <taxon>Cyprinodontiformes</taxon>
        <taxon>Poeciliidae</taxon>
        <taxon>Poeciliinae</taxon>
        <taxon>Gambusia</taxon>
    </lineage>
</organism>
<dbReference type="GO" id="GO:0004540">
    <property type="term" value="F:RNA nuclease activity"/>
    <property type="evidence" value="ECO:0007669"/>
    <property type="project" value="TreeGrafter"/>
</dbReference>
<dbReference type="InterPro" id="IPR036816">
    <property type="entry name" value="RNaseA-like_dom_sf"/>
</dbReference>
<evidence type="ECO:0000256" key="7">
    <source>
        <dbReference type="ARBA" id="ARBA00023157"/>
    </source>
</evidence>
<comment type="subcellular location">
    <subcellularLocation>
        <location evidence="1">Secreted</location>
    </subcellularLocation>
</comment>
<dbReference type="EMBL" id="NHOQ01000613">
    <property type="protein sequence ID" value="PWA29401.1"/>
    <property type="molecule type" value="Genomic_DNA"/>
</dbReference>
<dbReference type="GO" id="GO:0005576">
    <property type="term" value="C:extracellular region"/>
    <property type="evidence" value="ECO:0007669"/>
    <property type="project" value="UniProtKB-SubCell"/>
</dbReference>
<evidence type="ECO:0000313" key="10">
    <source>
        <dbReference type="EMBL" id="PWA29401.1"/>
    </source>
</evidence>
<accession>A0A315W0X0</accession>
<keyword evidence="8" id="KW-0732">Signal</keyword>
<evidence type="ECO:0000256" key="3">
    <source>
        <dbReference type="ARBA" id="ARBA00022525"/>
    </source>
</evidence>
<feature type="domain" description="Ribonuclease A-domain" evidence="9">
    <location>
        <begin position="38"/>
        <end position="87"/>
    </location>
</feature>
<dbReference type="PANTHER" id="PTHR11437:SF10">
    <property type="entry name" value="ANGIOGENIN-RELATED"/>
    <property type="match status" value="1"/>
</dbReference>
<dbReference type="InterPro" id="IPR023412">
    <property type="entry name" value="RNaseA_domain"/>
</dbReference>
<dbReference type="GO" id="GO:0050830">
    <property type="term" value="P:defense response to Gram-positive bacterium"/>
    <property type="evidence" value="ECO:0007669"/>
    <property type="project" value="TreeGrafter"/>
</dbReference>
<dbReference type="SUPFAM" id="SSF54076">
    <property type="entry name" value="RNase A-like"/>
    <property type="match status" value="1"/>
</dbReference>
<evidence type="ECO:0000256" key="5">
    <source>
        <dbReference type="ARBA" id="ARBA00022759"/>
    </source>
</evidence>
<dbReference type="Proteomes" id="UP000250572">
    <property type="component" value="Unassembled WGS sequence"/>
</dbReference>
<keyword evidence="4 8" id="KW-0540">Nuclease</keyword>
<dbReference type="STRING" id="33528.ENSGAFP00000004556"/>
<keyword evidence="11" id="KW-1185">Reference proteome</keyword>
<proteinExistence type="inferred from homology"/>